<dbReference type="EMBL" id="HBFO01000142">
    <property type="protein sequence ID" value="CAD8808992.1"/>
    <property type="molecule type" value="Transcribed_RNA"/>
</dbReference>
<name>A0A6T5Y1W3_9CHLO</name>
<dbReference type="PANTHER" id="PTHR37312:SF1">
    <property type="entry name" value="MEMBRANE-BOUND ACYLTRANSFERASE YKRP-RELATED"/>
    <property type="match status" value="1"/>
</dbReference>
<sequence length="452" mass="50721">MASLLAALKANATPSSYGAAIDDDDDDDGVLESAVEDESPSLTPSSTYVENAKYLLIVCIVWVHALEDFLSRAVIVDAESWSVRKTKIEVLNPILPYFRAWYLTLGLFVMPLFTIIAGYQSKSWLEIARGHDTKAHIMLKKIRHSSTSLLGGWVVWQALYVLVDYPTVRPLQWWSPVGVTWFLLALYIWRSSVLLFGGMKDGFIYTFVIAVAVLAGFTDTPVTANGLRFLDWQRTCTFGLYFYVGLVAVKRKHVDATLDKFTNMSTWLRVTVGWAAVGVIFGAFRLAEYLGVPFDEVEEWVFVASPYGFSSWYHSIREAALRVVLYLCVIFASMAFMLTVPVEKYWFTSYGSRTIVAYLLHRVLLNAYDELCTSFWDDDDISVSFQITMGVFVLPLVVSQVSLAPPVLKLLSPLIDPVSHATVKTPWLFNAADDARASGMMHDDATDVHVRS</sequence>
<reference evidence="2" key="1">
    <citation type="submission" date="2021-01" db="EMBL/GenBank/DDBJ databases">
        <authorList>
            <person name="Corre E."/>
            <person name="Pelletier E."/>
            <person name="Niang G."/>
            <person name="Scheremetjew M."/>
            <person name="Finn R."/>
            <person name="Kale V."/>
            <person name="Holt S."/>
            <person name="Cochrane G."/>
            <person name="Meng A."/>
            <person name="Brown T."/>
            <person name="Cohen L."/>
        </authorList>
    </citation>
    <scope>NUCLEOTIDE SEQUENCE</scope>
    <source>
        <strain evidence="2">Clade-D-RCC1621</strain>
    </source>
</reference>
<keyword evidence="1" id="KW-0812">Transmembrane</keyword>
<evidence type="ECO:0008006" key="3">
    <source>
        <dbReference type="Google" id="ProtNLM"/>
    </source>
</evidence>
<feature type="transmembrane region" description="Helical" evidence="1">
    <location>
        <begin position="232"/>
        <end position="249"/>
    </location>
</feature>
<feature type="transmembrane region" description="Helical" evidence="1">
    <location>
        <begin position="323"/>
        <end position="342"/>
    </location>
</feature>
<accession>A0A6T5Y1W3</accession>
<gene>
    <name evidence="2" type="ORF">OMED0930_LOCUS85</name>
</gene>
<dbReference type="PANTHER" id="PTHR37312">
    <property type="entry name" value="MEMBRANE-BOUND ACYLTRANSFERASE YKRP-RELATED"/>
    <property type="match status" value="1"/>
</dbReference>
<feature type="transmembrane region" description="Helical" evidence="1">
    <location>
        <begin position="100"/>
        <end position="119"/>
    </location>
</feature>
<keyword evidence="1" id="KW-1133">Transmembrane helix</keyword>
<feature type="transmembrane region" description="Helical" evidence="1">
    <location>
        <begin position="171"/>
        <end position="190"/>
    </location>
</feature>
<feature type="transmembrane region" description="Helical" evidence="1">
    <location>
        <begin position="270"/>
        <end position="287"/>
    </location>
</feature>
<protein>
    <recommendedName>
        <fullName evidence="3">Acyltransferase 3 domain-containing protein</fullName>
    </recommendedName>
</protein>
<dbReference type="AlphaFoldDB" id="A0A6T5Y1W3"/>
<proteinExistence type="predicted"/>
<evidence type="ECO:0000313" key="2">
    <source>
        <dbReference type="EMBL" id="CAD8808992.1"/>
    </source>
</evidence>
<feature type="transmembrane region" description="Helical" evidence="1">
    <location>
        <begin position="147"/>
        <end position="165"/>
    </location>
</feature>
<dbReference type="InterPro" id="IPR052734">
    <property type="entry name" value="Nod_factor_acetyltransferase"/>
</dbReference>
<keyword evidence="1" id="KW-0472">Membrane</keyword>
<evidence type="ECO:0000256" key="1">
    <source>
        <dbReference type="SAM" id="Phobius"/>
    </source>
</evidence>
<feature type="transmembrane region" description="Helical" evidence="1">
    <location>
        <begin position="202"/>
        <end position="220"/>
    </location>
</feature>
<organism evidence="2">
    <name type="scientific">Ostreococcus mediterraneus</name>
    <dbReference type="NCBI Taxonomy" id="1486918"/>
    <lineage>
        <taxon>Eukaryota</taxon>
        <taxon>Viridiplantae</taxon>
        <taxon>Chlorophyta</taxon>
        <taxon>Mamiellophyceae</taxon>
        <taxon>Mamiellales</taxon>
        <taxon>Bathycoccaceae</taxon>
        <taxon>Ostreococcus</taxon>
    </lineage>
</organism>